<evidence type="ECO:0008006" key="5">
    <source>
        <dbReference type="Google" id="ProtNLM"/>
    </source>
</evidence>
<dbReference type="Proteomes" id="UP001470230">
    <property type="component" value="Unassembled WGS sequence"/>
</dbReference>
<evidence type="ECO:0000313" key="3">
    <source>
        <dbReference type="EMBL" id="KAK8860434.1"/>
    </source>
</evidence>
<keyword evidence="2" id="KW-0732">Signal</keyword>
<comment type="caution">
    <text evidence="3">The sequence shown here is derived from an EMBL/GenBank/DDBJ whole genome shotgun (WGS) entry which is preliminary data.</text>
</comment>
<name>A0ABR2ICR0_9EUKA</name>
<feature type="chain" id="PRO_5046932202" description="ER membrane protein complex subunit 10" evidence="2">
    <location>
        <begin position="19"/>
        <end position="175"/>
    </location>
</feature>
<sequence>MLLFLVSFGFSTNLLIEAIDKSGNSHRYASAEYSPGSNIVHIEDFASEPYEKNFIKYFKITREDGVSLITEAPRFDNYVAFKFYLIDETVVQFEVTRSYRRGTAGSLARSHEMQKPVTQENSYSQSGGDGPKSPLGIFGSPWFLIAILAFTFLSRGGAQQGGPQGNPAGGAPAAK</sequence>
<protein>
    <recommendedName>
        <fullName evidence="5">ER membrane protein complex subunit 10</fullName>
    </recommendedName>
</protein>
<proteinExistence type="predicted"/>
<accession>A0ABR2ICR0</accession>
<evidence type="ECO:0000256" key="2">
    <source>
        <dbReference type="SAM" id="SignalP"/>
    </source>
</evidence>
<dbReference type="EMBL" id="JAPFFF010000018">
    <property type="protein sequence ID" value="KAK8860434.1"/>
    <property type="molecule type" value="Genomic_DNA"/>
</dbReference>
<feature type="compositionally biased region" description="Polar residues" evidence="1">
    <location>
        <begin position="116"/>
        <end position="126"/>
    </location>
</feature>
<keyword evidence="4" id="KW-1185">Reference proteome</keyword>
<evidence type="ECO:0000256" key="1">
    <source>
        <dbReference type="SAM" id="MobiDB-lite"/>
    </source>
</evidence>
<evidence type="ECO:0000313" key="4">
    <source>
        <dbReference type="Proteomes" id="UP001470230"/>
    </source>
</evidence>
<gene>
    <name evidence="3" type="ORF">M9Y10_012099</name>
</gene>
<feature type="signal peptide" evidence="2">
    <location>
        <begin position="1"/>
        <end position="18"/>
    </location>
</feature>
<feature type="region of interest" description="Disordered" evidence="1">
    <location>
        <begin position="105"/>
        <end position="130"/>
    </location>
</feature>
<reference evidence="3 4" key="1">
    <citation type="submission" date="2024-04" db="EMBL/GenBank/DDBJ databases">
        <title>Tritrichomonas musculus Genome.</title>
        <authorList>
            <person name="Alves-Ferreira E."/>
            <person name="Grigg M."/>
            <person name="Lorenzi H."/>
            <person name="Galac M."/>
        </authorList>
    </citation>
    <scope>NUCLEOTIDE SEQUENCE [LARGE SCALE GENOMIC DNA]</scope>
    <source>
        <strain evidence="3 4">EAF2021</strain>
    </source>
</reference>
<organism evidence="3 4">
    <name type="scientific">Tritrichomonas musculus</name>
    <dbReference type="NCBI Taxonomy" id="1915356"/>
    <lineage>
        <taxon>Eukaryota</taxon>
        <taxon>Metamonada</taxon>
        <taxon>Parabasalia</taxon>
        <taxon>Tritrichomonadida</taxon>
        <taxon>Tritrichomonadidae</taxon>
        <taxon>Tritrichomonas</taxon>
    </lineage>
</organism>